<feature type="coiled-coil region" evidence="1">
    <location>
        <begin position="95"/>
        <end position="122"/>
    </location>
</feature>
<accession>A0ABV7FWZ3</accession>
<reference evidence="3" key="1">
    <citation type="journal article" date="2019" name="Int. J. Syst. Evol. Microbiol.">
        <title>The Global Catalogue of Microorganisms (GCM) 10K type strain sequencing project: providing services to taxonomists for standard genome sequencing and annotation.</title>
        <authorList>
            <consortium name="The Broad Institute Genomics Platform"/>
            <consortium name="The Broad Institute Genome Sequencing Center for Infectious Disease"/>
            <person name="Wu L."/>
            <person name="Ma J."/>
        </authorList>
    </citation>
    <scope>NUCLEOTIDE SEQUENCE [LARGE SCALE GENOMIC DNA]</scope>
    <source>
        <strain evidence="3">KCTC 52094</strain>
    </source>
</reference>
<name>A0ABV7FWZ3_9PROT</name>
<organism evidence="2 3">
    <name type="scientific">Teichococcus globiformis</name>
    <dbReference type="NCBI Taxonomy" id="2307229"/>
    <lineage>
        <taxon>Bacteria</taxon>
        <taxon>Pseudomonadati</taxon>
        <taxon>Pseudomonadota</taxon>
        <taxon>Alphaproteobacteria</taxon>
        <taxon>Acetobacterales</taxon>
        <taxon>Roseomonadaceae</taxon>
        <taxon>Roseomonas</taxon>
    </lineage>
</organism>
<dbReference type="Proteomes" id="UP001595593">
    <property type="component" value="Unassembled WGS sequence"/>
</dbReference>
<protein>
    <submittedName>
        <fullName evidence="2">Uncharacterized protein</fullName>
    </submittedName>
</protein>
<keyword evidence="3" id="KW-1185">Reference proteome</keyword>
<dbReference type="RefSeq" id="WP_379595334.1">
    <property type="nucleotide sequence ID" value="NZ_JBHRTN010000008.1"/>
</dbReference>
<comment type="caution">
    <text evidence="2">The sequence shown here is derived from an EMBL/GenBank/DDBJ whole genome shotgun (WGS) entry which is preliminary data.</text>
</comment>
<gene>
    <name evidence="2" type="ORF">ACFOD4_07550</name>
</gene>
<proteinExistence type="predicted"/>
<evidence type="ECO:0000256" key="1">
    <source>
        <dbReference type="SAM" id="Coils"/>
    </source>
</evidence>
<evidence type="ECO:0000313" key="2">
    <source>
        <dbReference type="EMBL" id="MFC3124909.1"/>
    </source>
</evidence>
<dbReference type="EMBL" id="JBHRTN010000008">
    <property type="protein sequence ID" value="MFC3124909.1"/>
    <property type="molecule type" value="Genomic_DNA"/>
</dbReference>
<evidence type="ECO:0000313" key="3">
    <source>
        <dbReference type="Proteomes" id="UP001595593"/>
    </source>
</evidence>
<sequence>MASIREVHAAFKDILSEQEAVTEVLNQRTASLRSICFRVRSPVRDALAALINTSLRDAEDLGRLASAGDAAPLDRFNTVRARRDRERERLQAEIARNSDAALAALEGRVEKARRAQGEARQSAALRRGHLATVAALAGSGTFAAMGLHEPDALLRHLAAPDTERNFRQAGMLARLTRGSLRAVAAAQRQHPGGEGRDLFEDARLWLLRVEEEAQAGAEREVAEAAARAHGQARREAERALTGLPSDARLLSDARDLAISHALTPDGAAALRRMLGRHAFSDQALALLARVALAEAVADDVGRRWAVLAGFRDAVQGLIPVLHTVLEAAPEQEARGLDLAAIQSRWTVLRVDAEAGAEGLRILRAATAALETEEQGNLPDAPDDHVFWRLAGLGWWVGLLEKTALLASLTACLPGLEDGLPTEVASLLGEARAERLRAALAVATATPFDAEFAGWRPEA</sequence>
<keyword evidence="1" id="KW-0175">Coiled coil</keyword>